<evidence type="ECO:0000256" key="5">
    <source>
        <dbReference type="ARBA" id="ARBA00023136"/>
    </source>
</evidence>
<accession>A0A2A6CKB1</accession>
<sequence>MERVFTVNAGTGHIMKAMKNGKLCRSVPISAAPHNTARGTDIPKQGAQATAEWMELEESELFLLFCGNIINRSGYLPHHHVIKAMRKGKLCRSRPNRAAAHTNPSGSDIYVTFELRKSVSHFGAGKKDWSEIVKSLVSTLVYPFPLPNVRSHLFPVCTLSISYTLSPLPKRSEVLTLQSVLSVFFSGAVASYALCQFDVVCSPVKEHFIMEYVSFMALFSPMITLYCMKSYKEFVLSIVCCYFTEIKRSVNDISTTRGAELHSN</sequence>
<keyword evidence="7" id="KW-1185">Reference proteome</keyword>
<evidence type="ECO:0000313" key="6">
    <source>
        <dbReference type="EnsemblMetazoa" id="PPA40981.1"/>
    </source>
</evidence>
<evidence type="ECO:0000256" key="4">
    <source>
        <dbReference type="ARBA" id="ARBA00022989"/>
    </source>
</evidence>
<evidence type="ECO:0000256" key="1">
    <source>
        <dbReference type="ARBA" id="ARBA00004141"/>
    </source>
</evidence>
<accession>A0A8R1Z4X4</accession>
<comment type="similarity">
    <text evidence="2">Belongs to the nematode receptor-like protein srd family.</text>
</comment>
<reference evidence="7" key="1">
    <citation type="journal article" date="2008" name="Nat. Genet.">
        <title>The Pristionchus pacificus genome provides a unique perspective on nematode lifestyle and parasitism.</title>
        <authorList>
            <person name="Dieterich C."/>
            <person name="Clifton S.W."/>
            <person name="Schuster L.N."/>
            <person name="Chinwalla A."/>
            <person name="Delehaunty K."/>
            <person name="Dinkelacker I."/>
            <person name="Fulton L."/>
            <person name="Fulton R."/>
            <person name="Godfrey J."/>
            <person name="Minx P."/>
            <person name="Mitreva M."/>
            <person name="Roeseler W."/>
            <person name="Tian H."/>
            <person name="Witte H."/>
            <person name="Yang S.P."/>
            <person name="Wilson R.K."/>
            <person name="Sommer R.J."/>
        </authorList>
    </citation>
    <scope>NUCLEOTIDE SEQUENCE [LARGE SCALE GENOMIC DNA]</scope>
    <source>
        <strain evidence="7">PS312</strain>
    </source>
</reference>
<dbReference type="OrthoDB" id="5859769at2759"/>
<name>A0A2A6CKB1_PRIPA</name>
<reference evidence="6" key="2">
    <citation type="submission" date="2022-06" db="UniProtKB">
        <authorList>
            <consortium name="EnsemblMetazoa"/>
        </authorList>
    </citation>
    <scope>IDENTIFICATION</scope>
    <source>
        <strain evidence="6">PS312</strain>
    </source>
</reference>
<gene>
    <name evidence="6" type="primary">WBGene00279350</name>
</gene>
<dbReference type="EnsemblMetazoa" id="PPA40981.1">
    <property type="protein sequence ID" value="PPA40981.1"/>
    <property type="gene ID" value="WBGene00279350"/>
</dbReference>
<dbReference type="PANTHER" id="PTHR22945">
    <property type="entry name" value="SERPENTINE RECEPTOR, CLASS D DELTA"/>
    <property type="match status" value="1"/>
</dbReference>
<keyword evidence="5" id="KW-0472">Membrane</keyword>
<evidence type="ECO:0000313" key="7">
    <source>
        <dbReference type="Proteomes" id="UP000005239"/>
    </source>
</evidence>
<dbReference type="AlphaFoldDB" id="A0A2A6CKB1"/>
<dbReference type="PANTHER" id="PTHR22945:SF40">
    <property type="entry name" value="SERPENTINE RECEPTOR, CLASS D (DELTA)-RELATED"/>
    <property type="match status" value="1"/>
</dbReference>
<protein>
    <submittedName>
        <fullName evidence="6">G protein-coupled receptor</fullName>
    </submittedName>
</protein>
<dbReference type="InterPro" id="IPR019421">
    <property type="entry name" value="7TM_GPCR_serpentine_rcpt_Srd"/>
</dbReference>
<dbReference type="Proteomes" id="UP000005239">
    <property type="component" value="Unassembled WGS sequence"/>
</dbReference>
<dbReference type="InterPro" id="IPR050920">
    <property type="entry name" value="Nematode_rcpt-like_delta"/>
</dbReference>
<organism evidence="6 7">
    <name type="scientific">Pristionchus pacificus</name>
    <name type="common">Parasitic nematode worm</name>
    <dbReference type="NCBI Taxonomy" id="54126"/>
    <lineage>
        <taxon>Eukaryota</taxon>
        <taxon>Metazoa</taxon>
        <taxon>Ecdysozoa</taxon>
        <taxon>Nematoda</taxon>
        <taxon>Chromadorea</taxon>
        <taxon>Rhabditida</taxon>
        <taxon>Rhabditina</taxon>
        <taxon>Diplogasteromorpha</taxon>
        <taxon>Diplogasteroidea</taxon>
        <taxon>Neodiplogasteridae</taxon>
        <taxon>Pristionchus</taxon>
    </lineage>
</organism>
<dbReference type="Pfam" id="PF10317">
    <property type="entry name" value="7TM_GPCR_Srd"/>
    <property type="match status" value="1"/>
</dbReference>
<proteinExistence type="inferred from homology"/>
<dbReference type="GO" id="GO:0016020">
    <property type="term" value="C:membrane"/>
    <property type="evidence" value="ECO:0007669"/>
    <property type="project" value="UniProtKB-SubCell"/>
</dbReference>
<evidence type="ECO:0000256" key="3">
    <source>
        <dbReference type="ARBA" id="ARBA00022692"/>
    </source>
</evidence>
<keyword evidence="4" id="KW-1133">Transmembrane helix</keyword>
<comment type="subcellular location">
    <subcellularLocation>
        <location evidence="1">Membrane</location>
        <topology evidence="1">Multi-pass membrane protein</topology>
    </subcellularLocation>
</comment>
<evidence type="ECO:0000256" key="2">
    <source>
        <dbReference type="ARBA" id="ARBA00009166"/>
    </source>
</evidence>
<keyword evidence="3" id="KW-0812">Transmembrane</keyword>